<feature type="repeat" description="PPR" evidence="2">
    <location>
        <begin position="433"/>
        <end position="467"/>
    </location>
</feature>
<organism evidence="3 4">
    <name type="scientific">Carnegiea gigantea</name>
    <dbReference type="NCBI Taxonomy" id="171969"/>
    <lineage>
        <taxon>Eukaryota</taxon>
        <taxon>Viridiplantae</taxon>
        <taxon>Streptophyta</taxon>
        <taxon>Embryophyta</taxon>
        <taxon>Tracheophyta</taxon>
        <taxon>Spermatophyta</taxon>
        <taxon>Magnoliopsida</taxon>
        <taxon>eudicotyledons</taxon>
        <taxon>Gunneridae</taxon>
        <taxon>Pentapetalae</taxon>
        <taxon>Caryophyllales</taxon>
        <taxon>Cactineae</taxon>
        <taxon>Cactaceae</taxon>
        <taxon>Cactoideae</taxon>
        <taxon>Echinocereeae</taxon>
        <taxon>Carnegiea</taxon>
    </lineage>
</organism>
<dbReference type="PROSITE" id="PS51375">
    <property type="entry name" value="PPR"/>
    <property type="match status" value="8"/>
</dbReference>
<dbReference type="FunFam" id="1.25.40.10:FF:000125">
    <property type="entry name" value="Pentatricopeptide repeat-containing protein"/>
    <property type="match status" value="1"/>
</dbReference>
<dbReference type="GO" id="GO:0009451">
    <property type="term" value="P:RNA modification"/>
    <property type="evidence" value="ECO:0007669"/>
    <property type="project" value="InterPro"/>
</dbReference>
<dbReference type="PANTHER" id="PTHR47926">
    <property type="entry name" value="PENTATRICOPEPTIDE REPEAT-CONTAINING PROTEIN"/>
    <property type="match status" value="1"/>
</dbReference>
<dbReference type="Pfam" id="PF12854">
    <property type="entry name" value="PPR_1"/>
    <property type="match status" value="1"/>
</dbReference>
<dbReference type="Proteomes" id="UP001153076">
    <property type="component" value="Unassembled WGS sequence"/>
</dbReference>
<sequence>MPATCSAKRLLISLSKTPISLLRHALYATLSKSQPRVFVSSRANICDNDSHLLHCLSRGDIWEARQVIDQMPQRGNRSFVVALTSLLSKFAKDGFVNEARTLFDIMPERNVVTYNAMLSGYVQSGRLAEACRFFEEMPVKNVVSWTSMLCGLMNCGMVEEGKRLFEDTPEKNVVTWNSMVVGLVKNGDLEGARSIFDVMPTRDSVSWNAMIDGYVENDMMKEAKALFDLMEDKNVVTWTTLIAGYCRAGEVGNAYDLFLRMAIKNVVSWTAMISGFSWNGYYEEAISLFIQMSRTDNIKPNQETLTSLTYACAGLGFPRLGLQVHGHSITNGWEFSDDDGRLSNSLVYMYSRVGLMEYASSIFMANSRNWTMLSCNAMINGYLQIGQLDRSRYIFDIIPVHDKISWTSIITGYLSSGQVAEACRLFNDMPDRDAIAWTAMISGFVQNELFVDAMYLFSEMQMQGIMPLESTYSALLGAAGAMTLLDQGKQLHGLLMKRQTNLDLILENSLISMYAKCGQVDDAYRIFSSMASRDLVSWNSMIMGYSYHGLAHDALSLFASMTESRIKPSSVTFLGILSACSHAGLIDEGGTIYRAMSKTYGIEPDVKHHICMINLLGRTGNLEEAEQFVLSLPSKQGVAIWGALLGICGLNEGNAEIASHASLRLLELDPVNAPAHIVLCNMHATVGKYGEEGILRKEMRLKGMRKLPGCSWISSREKIHAFLSGDRPQPQKKKKDMKTMEVGRMENYSFVFNGKQVIHPYKIVAEYAQKMEAKEKKKVGSLDVELKLYLLDIIAASYSNGQEGVEKMEVDASKGTLTIVGEVEPVPIFKKLTKIGKTPEIVSVGPPPPKCGPCCTCSLCRPYVMTKCEPWCTCSLCRPYLKRIPPYPSQYFPSYSKQCELVDVSYPAYSDDTGQCSIL</sequence>
<protein>
    <submittedName>
        <fullName evidence="3">Uncharacterized protein</fullName>
    </submittedName>
</protein>
<gene>
    <name evidence="3" type="ORF">Cgig2_002618</name>
</gene>
<feature type="repeat" description="PPR" evidence="2">
    <location>
        <begin position="534"/>
        <end position="568"/>
    </location>
</feature>
<evidence type="ECO:0000256" key="1">
    <source>
        <dbReference type="ARBA" id="ARBA00022737"/>
    </source>
</evidence>
<keyword evidence="1" id="KW-0677">Repeat</keyword>
<comment type="caution">
    <text evidence="3">The sequence shown here is derived from an EMBL/GenBank/DDBJ whole genome shotgun (WGS) entry which is preliminary data.</text>
</comment>
<dbReference type="FunFam" id="1.25.40.10:FF:000090">
    <property type="entry name" value="Pentatricopeptide repeat-containing protein, chloroplastic"/>
    <property type="match status" value="1"/>
</dbReference>
<dbReference type="Gene3D" id="3.30.70.100">
    <property type="match status" value="1"/>
</dbReference>
<name>A0A9Q1QAM0_9CARY</name>
<dbReference type="NCBIfam" id="TIGR00756">
    <property type="entry name" value="PPR"/>
    <property type="match status" value="9"/>
</dbReference>
<feature type="repeat" description="PPR" evidence="2">
    <location>
        <begin position="503"/>
        <end position="533"/>
    </location>
</feature>
<dbReference type="Pfam" id="PF01535">
    <property type="entry name" value="PPR"/>
    <property type="match status" value="5"/>
</dbReference>
<dbReference type="InterPro" id="IPR011990">
    <property type="entry name" value="TPR-like_helical_dom_sf"/>
</dbReference>
<feature type="repeat" description="PPR" evidence="2">
    <location>
        <begin position="110"/>
        <end position="144"/>
    </location>
</feature>
<evidence type="ECO:0000256" key="2">
    <source>
        <dbReference type="PROSITE-ProRule" id="PRU00708"/>
    </source>
</evidence>
<proteinExistence type="predicted"/>
<feature type="repeat" description="PPR" evidence="2">
    <location>
        <begin position="172"/>
        <end position="202"/>
    </location>
</feature>
<dbReference type="Pfam" id="PF13041">
    <property type="entry name" value="PPR_2"/>
    <property type="match status" value="4"/>
</dbReference>
<dbReference type="Pfam" id="PF20431">
    <property type="entry name" value="E_motif"/>
    <property type="match status" value="1"/>
</dbReference>
<feature type="repeat" description="PPR" evidence="2">
    <location>
        <begin position="203"/>
        <end position="237"/>
    </location>
</feature>
<keyword evidence="4" id="KW-1185">Reference proteome</keyword>
<dbReference type="AlphaFoldDB" id="A0A9Q1QAM0"/>
<feature type="repeat" description="PPR" evidence="2">
    <location>
        <begin position="402"/>
        <end position="432"/>
    </location>
</feature>
<dbReference type="InterPro" id="IPR046960">
    <property type="entry name" value="PPR_At4g14850-like_plant"/>
</dbReference>
<dbReference type="InterPro" id="IPR046848">
    <property type="entry name" value="E_motif"/>
</dbReference>
<feature type="repeat" description="PPR" evidence="2">
    <location>
        <begin position="265"/>
        <end position="300"/>
    </location>
</feature>
<dbReference type="EMBL" id="JAKOGI010000479">
    <property type="protein sequence ID" value="KAJ8434416.1"/>
    <property type="molecule type" value="Genomic_DNA"/>
</dbReference>
<evidence type="ECO:0000313" key="4">
    <source>
        <dbReference type="Proteomes" id="UP001153076"/>
    </source>
</evidence>
<dbReference type="Gene3D" id="1.25.40.10">
    <property type="entry name" value="Tetratricopeptide repeat domain"/>
    <property type="match status" value="6"/>
</dbReference>
<dbReference type="PANTHER" id="PTHR47926:SF404">
    <property type="entry name" value="(PPR) REPEAT-CONTAINING PROTEIN, PUTATIVE-RELATED"/>
    <property type="match status" value="1"/>
</dbReference>
<reference evidence="3" key="1">
    <citation type="submission" date="2022-04" db="EMBL/GenBank/DDBJ databases">
        <title>Carnegiea gigantea Genome sequencing and assembly v2.</title>
        <authorList>
            <person name="Copetti D."/>
            <person name="Sanderson M.J."/>
            <person name="Burquez A."/>
            <person name="Wojciechowski M.F."/>
        </authorList>
    </citation>
    <scope>NUCLEOTIDE SEQUENCE</scope>
    <source>
        <strain evidence="3">SGP5-SGP5p</strain>
        <tissue evidence="3">Aerial part</tissue>
    </source>
</reference>
<dbReference type="GO" id="GO:0003723">
    <property type="term" value="F:RNA binding"/>
    <property type="evidence" value="ECO:0007669"/>
    <property type="project" value="InterPro"/>
</dbReference>
<dbReference type="InterPro" id="IPR002885">
    <property type="entry name" value="PPR_rpt"/>
</dbReference>
<accession>A0A9Q1QAM0</accession>
<dbReference type="OrthoDB" id="757703at2759"/>
<evidence type="ECO:0000313" key="3">
    <source>
        <dbReference type="EMBL" id="KAJ8434416.1"/>
    </source>
</evidence>
<dbReference type="GO" id="GO:0048731">
    <property type="term" value="P:system development"/>
    <property type="evidence" value="ECO:0007669"/>
    <property type="project" value="UniProtKB-ARBA"/>
</dbReference>